<name>A0A563VUJ1_9CYAN</name>
<evidence type="ECO:0000313" key="2">
    <source>
        <dbReference type="EMBL" id="VEP14941.1"/>
    </source>
</evidence>
<dbReference type="Proteomes" id="UP000320055">
    <property type="component" value="Unassembled WGS sequence"/>
</dbReference>
<dbReference type="OrthoDB" id="592408at2"/>
<accession>A0A563VUJ1</accession>
<dbReference type="EMBL" id="CAACVJ010000223">
    <property type="protein sequence ID" value="VEP14941.1"/>
    <property type="molecule type" value="Genomic_DNA"/>
</dbReference>
<sequence>MTYSSLKSTATTNKKLSSMGYRTRSTKTKIANGRHIAAGAIITNQITANSLPSVNSVIHRRQAQANRKTLFNGKHLYVVGKKREITGQSAFRGNIEQRDSSKRGNLAESRAQTTPNQNNIVVKNYTAA</sequence>
<evidence type="ECO:0000256" key="1">
    <source>
        <dbReference type="SAM" id="MobiDB-lite"/>
    </source>
</evidence>
<dbReference type="RefSeq" id="WP_144863140.1">
    <property type="nucleotide sequence ID" value="NZ_LR213768.1"/>
</dbReference>
<dbReference type="AlphaFoldDB" id="A0A563VUJ1"/>
<feature type="region of interest" description="Disordered" evidence="1">
    <location>
        <begin position="1"/>
        <end position="29"/>
    </location>
</feature>
<organism evidence="2 3">
    <name type="scientific">Hyella patelloides LEGE 07179</name>
    <dbReference type="NCBI Taxonomy" id="945734"/>
    <lineage>
        <taxon>Bacteria</taxon>
        <taxon>Bacillati</taxon>
        <taxon>Cyanobacteriota</taxon>
        <taxon>Cyanophyceae</taxon>
        <taxon>Pleurocapsales</taxon>
        <taxon>Hyellaceae</taxon>
        <taxon>Hyella</taxon>
    </lineage>
</organism>
<feature type="region of interest" description="Disordered" evidence="1">
    <location>
        <begin position="89"/>
        <end position="116"/>
    </location>
</feature>
<keyword evidence="3" id="KW-1185">Reference proteome</keyword>
<gene>
    <name evidence="2" type="ORF">H1P_30017</name>
</gene>
<evidence type="ECO:0000313" key="3">
    <source>
        <dbReference type="Proteomes" id="UP000320055"/>
    </source>
</evidence>
<feature type="compositionally biased region" description="Polar residues" evidence="1">
    <location>
        <begin position="1"/>
        <end position="16"/>
    </location>
</feature>
<reference evidence="2 3" key="1">
    <citation type="submission" date="2019-01" db="EMBL/GenBank/DDBJ databases">
        <authorList>
            <person name="Brito A."/>
        </authorList>
    </citation>
    <scope>NUCLEOTIDE SEQUENCE [LARGE SCALE GENOMIC DNA]</scope>
    <source>
        <strain evidence="2">1</strain>
    </source>
</reference>
<proteinExistence type="predicted"/>
<protein>
    <submittedName>
        <fullName evidence="2">Uncharacterized protein</fullName>
    </submittedName>
</protein>